<dbReference type="GO" id="GO:0050660">
    <property type="term" value="F:flavin adenine dinucleotide binding"/>
    <property type="evidence" value="ECO:0007669"/>
    <property type="project" value="InterPro"/>
</dbReference>
<organism evidence="1">
    <name type="scientific">marine metagenome</name>
    <dbReference type="NCBI Taxonomy" id="408172"/>
    <lineage>
        <taxon>unclassified sequences</taxon>
        <taxon>metagenomes</taxon>
        <taxon>ecological metagenomes</taxon>
    </lineage>
</organism>
<feature type="non-terminal residue" evidence="1">
    <location>
        <position position="84"/>
    </location>
</feature>
<dbReference type="Gene3D" id="3.30.43.10">
    <property type="entry name" value="Uridine Diphospho-n-acetylenolpyruvylglucosamine Reductase, domain 2"/>
    <property type="match status" value="1"/>
</dbReference>
<reference evidence="1" key="1">
    <citation type="submission" date="2018-05" db="EMBL/GenBank/DDBJ databases">
        <authorList>
            <person name="Lanie J.A."/>
            <person name="Ng W.-L."/>
            <person name="Kazmierczak K.M."/>
            <person name="Andrzejewski T.M."/>
            <person name="Davidsen T.M."/>
            <person name="Wayne K.J."/>
            <person name="Tettelin H."/>
            <person name="Glass J.I."/>
            <person name="Rusch D."/>
            <person name="Podicherti R."/>
            <person name="Tsui H.-C.T."/>
            <person name="Winkler M.E."/>
        </authorList>
    </citation>
    <scope>NUCLEOTIDE SEQUENCE</scope>
</reference>
<sequence length="84" mass="9244">VSFINNLKNAIGRKATPDPFVSDLTSALSKDRVRFDATQRFLHSHDASVFDEGNAGPVCFPTSTQEVQEIMKIAKTHGRSIVAR</sequence>
<dbReference type="AlphaFoldDB" id="A0A382QL32"/>
<evidence type="ECO:0000313" key="1">
    <source>
        <dbReference type="EMBL" id="SVC86213.1"/>
    </source>
</evidence>
<dbReference type="InterPro" id="IPR036318">
    <property type="entry name" value="FAD-bd_PCMH-like_sf"/>
</dbReference>
<dbReference type="InterPro" id="IPR016167">
    <property type="entry name" value="FAD-bd_PCMH_sub1"/>
</dbReference>
<gene>
    <name evidence="1" type="ORF">METZ01_LOCUS339067</name>
</gene>
<dbReference type="SUPFAM" id="SSF56176">
    <property type="entry name" value="FAD-binding/transporter-associated domain-like"/>
    <property type="match status" value="1"/>
</dbReference>
<feature type="non-terminal residue" evidence="1">
    <location>
        <position position="1"/>
    </location>
</feature>
<protein>
    <submittedName>
        <fullName evidence="1">Uncharacterized protein</fullName>
    </submittedName>
</protein>
<name>A0A382QL32_9ZZZZ</name>
<dbReference type="EMBL" id="UINC01115296">
    <property type="protein sequence ID" value="SVC86213.1"/>
    <property type="molecule type" value="Genomic_DNA"/>
</dbReference>
<accession>A0A382QL32</accession>
<proteinExistence type="predicted"/>